<evidence type="ECO:0000313" key="2">
    <source>
        <dbReference type="Proteomes" id="UP001159427"/>
    </source>
</evidence>
<accession>A0ABN8PU49</accession>
<protein>
    <submittedName>
        <fullName evidence="1">Uncharacterized protein</fullName>
    </submittedName>
</protein>
<name>A0ABN8PU49_9CNID</name>
<comment type="caution">
    <text evidence="1">The sequence shown here is derived from an EMBL/GenBank/DDBJ whole genome shotgun (WGS) entry which is preliminary data.</text>
</comment>
<organism evidence="1 2">
    <name type="scientific">Porites evermanni</name>
    <dbReference type="NCBI Taxonomy" id="104178"/>
    <lineage>
        <taxon>Eukaryota</taxon>
        <taxon>Metazoa</taxon>
        <taxon>Cnidaria</taxon>
        <taxon>Anthozoa</taxon>
        <taxon>Hexacorallia</taxon>
        <taxon>Scleractinia</taxon>
        <taxon>Fungiina</taxon>
        <taxon>Poritidae</taxon>
        <taxon>Porites</taxon>
    </lineage>
</organism>
<gene>
    <name evidence="1" type="ORF">PEVE_00000259</name>
</gene>
<dbReference type="Proteomes" id="UP001159427">
    <property type="component" value="Unassembled WGS sequence"/>
</dbReference>
<reference evidence="1 2" key="1">
    <citation type="submission" date="2022-05" db="EMBL/GenBank/DDBJ databases">
        <authorList>
            <consortium name="Genoscope - CEA"/>
            <person name="William W."/>
        </authorList>
    </citation>
    <scope>NUCLEOTIDE SEQUENCE [LARGE SCALE GENOMIC DNA]</scope>
</reference>
<keyword evidence="2" id="KW-1185">Reference proteome</keyword>
<dbReference type="EMBL" id="CALNXI010001001">
    <property type="protein sequence ID" value="CAH3150963.1"/>
    <property type="molecule type" value="Genomic_DNA"/>
</dbReference>
<sequence>IAIIFISWKRRHYDKSTLSFFSDCAYQCKHLPDHWSKKASILKFEVIQSIHRVRKQSCELKVKKHNKIGKLHCAHL</sequence>
<proteinExistence type="predicted"/>
<evidence type="ECO:0000313" key="1">
    <source>
        <dbReference type="EMBL" id="CAH3150963.1"/>
    </source>
</evidence>
<feature type="non-terminal residue" evidence="1">
    <location>
        <position position="1"/>
    </location>
</feature>